<dbReference type="GO" id="GO:0005829">
    <property type="term" value="C:cytosol"/>
    <property type="evidence" value="ECO:0007669"/>
    <property type="project" value="TreeGrafter"/>
</dbReference>
<evidence type="ECO:0000313" key="7">
    <source>
        <dbReference type="Proteomes" id="UP000064525"/>
    </source>
</evidence>
<dbReference type="InterPro" id="IPR003329">
    <property type="entry name" value="Cytidylyl_trans"/>
</dbReference>
<dbReference type="PATRIC" id="fig|76936.10.peg.1434"/>
<dbReference type="OrthoDB" id="9815559at2"/>
<dbReference type="KEGG" id="hty:BN2458_PEG1469"/>
<evidence type="ECO:0000313" key="6">
    <source>
        <dbReference type="Proteomes" id="UP000029925"/>
    </source>
</evidence>
<evidence type="ECO:0000256" key="2">
    <source>
        <dbReference type="ARBA" id="ARBA00022695"/>
    </source>
</evidence>
<dbReference type="InterPro" id="IPR029044">
    <property type="entry name" value="Nucleotide-diphossugar_trans"/>
</dbReference>
<gene>
    <name evidence="5" type="primary">kdsB</name>
    <name evidence="4" type="ORF">BN2458_PEG1469</name>
    <name evidence="5" type="ORF">LS75_001730</name>
</gene>
<dbReference type="NCBIfam" id="NF003952">
    <property type="entry name" value="PRK05450.1-5"/>
    <property type="match status" value="1"/>
</dbReference>
<keyword evidence="3" id="KW-0448">Lipopolysaccharide biosynthesis</keyword>
<dbReference type="Pfam" id="PF02348">
    <property type="entry name" value="CTP_transf_3"/>
    <property type="match status" value="1"/>
</dbReference>
<dbReference type="EMBL" id="JRPF02000002">
    <property type="protein sequence ID" value="TLD79054.1"/>
    <property type="molecule type" value="Genomic_DNA"/>
</dbReference>
<organism evidence="4 7">
    <name type="scientific">Helicobacter typhlonius</name>
    <dbReference type="NCBI Taxonomy" id="76936"/>
    <lineage>
        <taxon>Bacteria</taxon>
        <taxon>Pseudomonadati</taxon>
        <taxon>Campylobacterota</taxon>
        <taxon>Epsilonproteobacteria</taxon>
        <taxon>Campylobacterales</taxon>
        <taxon>Helicobacteraceae</taxon>
        <taxon>Helicobacter</taxon>
    </lineage>
</organism>
<keyword evidence="2 4" id="KW-0548">Nucleotidyltransferase</keyword>
<dbReference type="Proteomes" id="UP000064525">
    <property type="component" value="Chromosome I"/>
</dbReference>
<dbReference type="Gene3D" id="3.90.550.10">
    <property type="entry name" value="Spore Coat Polysaccharide Biosynthesis Protein SpsA, Chain A"/>
    <property type="match status" value="1"/>
</dbReference>
<dbReference type="RefSeq" id="WP_034342745.1">
    <property type="nucleotide sequence ID" value="NZ_CAOMJD010000017.1"/>
</dbReference>
<dbReference type="InterPro" id="IPR004528">
    <property type="entry name" value="KdsB"/>
</dbReference>
<evidence type="ECO:0000313" key="5">
    <source>
        <dbReference type="EMBL" id="TLD79054.1"/>
    </source>
</evidence>
<dbReference type="CDD" id="cd02517">
    <property type="entry name" value="CMP-KDO-Synthetase"/>
    <property type="match status" value="1"/>
</dbReference>
<reference evidence="5 6" key="1">
    <citation type="journal article" date="2014" name="Genome Announc.">
        <title>Draft genome sequences of eight enterohepatic helicobacter species isolated from both laboratory and wild rodents.</title>
        <authorList>
            <person name="Sheh A."/>
            <person name="Shen Z."/>
            <person name="Fox J.G."/>
        </authorList>
    </citation>
    <scope>NUCLEOTIDE SEQUENCE [LARGE SCALE GENOMIC DNA]</scope>
    <source>
        <strain evidence="5 6">MIT 98-6810</strain>
    </source>
</reference>
<dbReference type="NCBIfam" id="TIGR00466">
    <property type="entry name" value="kdsB"/>
    <property type="match status" value="1"/>
</dbReference>
<name>A0A099UEP0_9HELI</name>
<dbReference type="STRING" id="76936.BN2458_PEG1469"/>
<protein>
    <submittedName>
        <fullName evidence="4">3-deoxy-manno-octulosonate cytidylyltransferase</fullName>
        <ecNumber evidence="4">2.7.7.38</ecNumber>
    </submittedName>
</protein>
<reference evidence="4" key="3">
    <citation type="submission" date="2015-11" db="EMBL/GenBank/DDBJ databases">
        <authorList>
            <person name="Zhang Y."/>
            <person name="Guo Z."/>
        </authorList>
    </citation>
    <scope>NUCLEOTIDE SEQUENCE</scope>
    <source>
        <strain evidence="4">1</strain>
    </source>
</reference>
<evidence type="ECO:0000256" key="1">
    <source>
        <dbReference type="ARBA" id="ARBA00022679"/>
    </source>
</evidence>
<sequence length="243" mass="27063">MIIIPARLESTRFPKKVLCDIGGLPMVVRTALNAQQVDSVVVACDDEQIASVCKTHKIPCVMTAKSHSSGTDRCAEASKKLGLSDNEVILNIQADEPFLEHNVISTLIALMKEKKPFMGTLAKVISESSSVDSNLVKVVLNAHNEAIYFSRATIPFHRDKDSKTMQHFPYLGHLGIYGFYAKTLQEFCSLPKSPIEDIEKLEQLRAIYHRKTIALAVVETKSVGIDTPQDYERALAYLRESEK</sequence>
<dbReference type="SUPFAM" id="SSF53448">
    <property type="entry name" value="Nucleotide-diphospho-sugar transferases"/>
    <property type="match status" value="1"/>
</dbReference>
<evidence type="ECO:0000313" key="4">
    <source>
        <dbReference type="EMBL" id="CUU40352.1"/>
    </source>
</evidence>
<proteinExistence type="predicted"/>
<evidence type="ECO:0000256" key="3">
    <source>
        <dbReference type="ARBA" id="ARBA00022985"/>
    </source>
</evidence>
<dbReference type="Proteomes" id="UP000029925">
    <property type="component" value="Unassembled WGS sequence"/>
</dbReference>
<dbReference type="GO" id="GO:0009103">
    <property type="term" value="P:lipopolysaccharide biosynthetic process"/>
    <property type="evidence" value="ECO:0007669"/>
    <property type="project" value="UniProtKB-KW"/>
</dbReference>
<dbReference type="PANTHER" id="PTHR42866:SF2">
    <property type="entry name" value="3-DEOXY-MANNO-OCTULOSONATE CYTIDYLYLTRANSFERASE, MITOCHONDRIAL"/>
    <property type="match status" value="1"/>
</dbReference>
<dbReference type="AlphaFoldDB" id="A0A099UEP0"/>
<dbReference type="EC" id="2.7.7.38" evidence="4"/>
<dbReference type="EMBL" id="LN907858">
    <property type="protein sequence ID" value="CUU40352.1"/>
    <property type="molecule type" value="Genomic_DNA"/>
</dbReference>
<dbReference type="GO" id="GO:0008690">
    <property type="term" value="F:3-deoxy-manno-octulosonate cytidylyltransferase activity"/>
    <property type="evidence" value="ECO:0007669"/>
    <property type="project" value="UniProtKB-EC"/>
</dbReference>
<accession>A0A099UEP0</accession>
<reference evidence="7" key="2">
    <citation type="submission" date="2015-11" db="EMBL/GenBank/DDBJ databases">
        <authorList>
            <person name="Anvar S.Y."/>
        </authorList>
    </citation>
    <scope>NUCLEOTIDE SEQUENCE [LARGE SCALE GENOMIC DNA]</scope>
</reference>
<keyword evidence="6" id="KW-1185">Reference proteome</keyword>
<dbReference type="PANTHER" id="PTHR42866">
    <property type="entry name" value="3-DEOXY-MANNO-OCTULOSONATE CYTIDYLYLTRANSFERASE"/>
    <property type="match status" value="1"/>
</dbReference>
<dbReference type="GeneID" id="78151650"/>
<keyword evidence="1 4" id="KW-0808">Transferase</keyword>